<dbReference type="InterPro" id="IPR039708">
    <property type="entry name" value="MT1774/Rv1733c-like"/>
</dbReference>
<organism evidence="2 3">
    <name type="scientific">Streptomyces viridochromogenes</name>
    <dbReference type="NCBI Taxonomy" id="1938"/>
    <lineage>
        <taxon>Bacteria</taxon>
        <taxon>Bacillati</taxon>
        <taxon>Actinomycetota</taxon>
        <taxon>Actinomycetes</taxon>
        <taxon>Kitasatosporales</taxon>
        <taxon>Streptomycetaceae</taxon>
        <taxon>Streptomyces</taxon>
    </lineage>
</organism>
<dbReference type="AlphaFoldDB" id="A0A0J7YXQ6"/>
<proteinExistence type="predicted"/>
<dbReference type="EMBL" id="LFNT01000081">
    <property type="protein sequence ID" value="KMS68232.1"/>
    <property type="molecule type" value="Genomic_DNA"/>
</dbReference>
<name>A0A0J7YXQ6_STRVR</name>
<evidence type="ECO:0000313" key="3">
    <source>
        <dbReference type="Proteomes" id="UP000037432"/>
    </source>
</evidence>
<dbReference type="PANTHER" id="PTHR42305:SF1">
    <property type="entry name" value="MEMBRANE PROTEIN RV1733C-RELATED"/>
    <property type="match status" value="1"/>
</dbReference>
<protein>
    <recommendedName>
        <fullName evidence="4">Integral membrane protein</fullName>
    </recommendedName>
</protein>
<evidence type="ECO:0000313" key="2">
    <source>
        <dbReference type="EMBL" id="KMS68232.1"/>
    </source>
</evidence>
<dbReference type="RefSeq" id="WP_048586344.1">
    <property type="nucleotide sequence ID" value="NZ_LFNT01000081.1"/>
</dbReference>
<reference evidence="2 3" key="1">
    <citation type="submission" date="2015-06" db="EMBL/GenBank/DDBJ databases">
        <authorList>
            <person name="Ju K.-S."/>
            <person name="Doroghazi J.R."/>
            <person name="Metcalf W.W."/>
        </authorList>
    </citation>
    <scope>NUCLEOTIDE SEQUENCE [LARGE SCALE GENOMIC DNA]</scope>
    <source>
        <strain evidence="2 3">NRRL 3414</strain>
    </source>
</reference>
<dbReference type="PATRIC" id="fig|1938.3.peg.9063"/>
<keyword evidence="1" id="KW-0812">Transmembrane</keyword>
<accession>A0A0J7YXQ6</accession>
<dbReference type="Proteomes" id="UP000037432">
    <property type="component" value="Unassembled WGS sequence"/>
</dbReference>
<feature type="transmembrane region" description="Helical" evidence="1">
    <location>
        <begin position="144"/>
        <end position="165"/>
    </location>
</feature>
<feature type="transmembrane region" description="Helical" evidence="1">
    <location>
        <begin position="25"/>
        <end position="45"/>
    </location>
</feature>
<comment type="caution">
    <text evidence="2">The sequence shown here is derived from an EMBL/GenBank/DDBJ whole genome shotgun (WGS) entry which is preliminary data.</text>
</comment>
<evidence type="ECO:0008006" key="4">
    <source>
        <dbReference type="Google" id="ProtNLM"/>
    </source>
</evidence>
<keyword evidence="1" id="KW-1133">Transmembrane helix</keyword>
<keyword evidence="1" id="KW-0472">Membrane</keyword>
<evidence type="ECO:0000256" key="1">
    <source>
        <dbReference type="SAM" id="Phobius"/>
    </source>
</evidence>
<dbReference type="PANTHER" id="PTHR42305">
    <property type="entry name" value="MEMBRANE PROTEIN RV1733C-RELATED"/>
    <property type="match status" value="1"/>
</dbReference>
<sequence length="193" mass="21139">MAVSGCPRVRLWRWRRSPLRRRSDVIEGWVVLCAWLFALVGAVFAGRAAADAVVASAEQQRAESRKVTAVLVKEAEDPGATRVTTDHLVWATVRWTDPGGTTHTDDARVPPRTHAGSKVEVWTDRNGVVANEPLSESEMTLHSIAGGILAGAGSAGLVLGSAWVVRLGLERRRLEQWAAEWERLDTPWGWKTG</sequence>
<gene>
    <name evidence="2" type="ORF">ACM01_39800</name>
</gene>